<dbReference type="Pfam" id="PF24312">
    <property type="entry name" value="Ig-like_POM152"/>
    <property type="match status" value="3"/>
</dbReference>
<dbReference type="InterPro" id="IPR056541">
    <property type="entry name" value="Ig-like_POM152"/>
</dbReference>
<evidence type="ECO:0000259" key="7">
    <source>
        <dbReference type="Pfam" id="PF24527"/>
    </source>
</evidence>
<sequence length="1286" mass="141723">MAGTPPPSTTRLPEKWLDIPSQRLYIISIALLCQAFKLLDFFTYLATSSDVPTSYANKWLLVDLLYVLAVAYLRIPRITFTRSVVIIQVAALWFLDGLLFGAITLNFFGGSGEASSRADLAATPITYGVLSWITLGLLSSNMDAKGDSHLLGQHTIRMSPISTAKFNPSFDTFCLQSPSIPVFIPILLNNTSPVGLAYTITPLGQVAGEGKSERVVVSAKDLKAMEQSHHQLVTQSVKHSSAAAEPTNQPVVYEYDDDDDEADTRHAGSRSSLQKTQSIMYLRVTKPGTIQLERVRDASNVDARISPFPARLTVARCPSAEFAYEAKADKGQDVRCAGKERDVEMAIDVKGVPPLSLRWYKSLNGRRESFLVEGIEGDEPAEAEPSAVRISGFVQQDQTVRVQLSASLNALGKHVYVLEEVVDALGNVVRLDSLYSSHMDRSSWDQVQTDTTRSLSVLPRPAVSFRSCGPNKPVPMKIGKSVPLSLAISAADELDSPWEVAIEHTPEDIAKAKDGWKKTFTSTEARQLTIDAEAPGSYSIVGVRGRFCEGDILAPETCTVFEQPLPTAEVSWERLHECSGDIGVSATVVLHGTPPFLLYYTQRKDNGRPEDKPAKTVSTFRGEVLLKPEQSGKYVYTFTHVSDANYRKVELKNGDYSIEQVVHPPASARFAGSGRSNSKKRISSCEGNVVDVDVELSGNGPLTLELQVVGPQGSEILKVPDVKSDKKTVRVQVPRLVDQSGGSFEIDLVSIEDANGCKRSLSVPGISVDVRRVKSTARFYAQNGKREVTVTARETVELPLRLTGERPWTLTYRRLDGTNREKTVDIDSPNGVLRVSEDGTYEITKVSDAQCSGVVIESDSKYSVDWIPRPLAALSATTPAEYEPHNNSHILRPICAGIDDHVELDLTGKAPFQIMYNIAKARDTGNSELIDRPTFNSIQPRTRFQLHTSNAGRMFYEVKQIGDVTYPLEKHRDAVIPPSQRLIFEQLVFKRPSAAFRNRKRVGMCLGDPFALSTATGASIAEGSIMLQGSPPFKLSISVKDLSTSRVENLDVETSESIWKINLPQYQFTSVGPHLVTIENVQDSSGCAHETLDSAERSIWVDVTETASIMPTDGKTEYCVGDVSQFQLEGTPPWTIGYKVNGKQHTQEAKSSPFYLVQQQPGEFVINSVAHQQKRCKAAVADLRFNVHQLPSAQVGHGKRIIQDIHEGDQAEILFTLIGEPPFTFTYQRSESTTRKGQRGRVLETHTVSRVNTHEYSIYSALEGTWTIVSIADKHCRYPPLQQDVS</sequence>
<dbReference type="Pfam" id="PF24097">
    <property type="entry name" value="TMD_POM152"/>
    <property type="match status" value="1"/>
</dbReference>
<feature type="domain" description="Nucleoporin POM152 Ig-like" evidence="5">
    <location>
        <begin position="460"/>
        <end position="558"/>
    </location>
</feature>
<feature type="domain" description="Nucleoporin POM152 first Ig-like" evidence="6">
    <location>
        <begin position="163"/>
        <end position="306"/>
    </location>
</feature>
<evidence type="ECO:0000256" key="2">
    <source>
        <dbReference type="SAM" id="Phobius"/>
    </source>
</evidence>
<feature type="domain" description="Nucleoporin POM152 N-terminal transmembrane" evidence="4">
    <location>
        <begin position="18"/>
        <end position="103"/>
    </location>
</feature>
<keyword evidence="9" id="KW-1185">Reference proteome</keyword>
<name>A0A5C3QNZ7_9AGAR</name>
<dbReference type="Pfam" id="PF23664">
    <property type="entry name" value="Ig_Pom152"/>
    <property type="match status" value="2"/>
</dbReference>
<organism evidence="8 9">
    <name type="scientific">Pterulicium gracile</name>
    <dbReference type="NCBI Taxonomy" id="1884261"/>
    <lineage>
        <taxon>Eukaryota</taxon>
        <taxon>Fungi</taxon>
        <taxon>Dikarya</taxon>
        <taxon>Basidiomycota</taxon>
        <taxon>Agaricomycotina</taxon>
        <taxon>Agaricomycetes</taxon>
        <taxon>Agaricomycetidae</taxon>
        <taxon>Agaricales</taxon>
        <taxon>Pleurotineae</taxon>
        <taxon>Pterulaceae</taxon>
        <taxon>Pterulicium</taxon>
    </lineage>
</organism>
<feature type="region of interest" description="Disordered" evidence="1">
    <location>
        <begin position="230"/>
        <end position="274"/>
    </location>
</feature>
<dbReference type="PANTHER" id="PTHR28206">
    <property type="entry name" value="NUCLEOPORIN POM152"/>
    <property type="match status" value="1"/>
</dbReference>
<dbReference type="PANTHER" id="PTHR28206:SF1">
    <property type="entry name" value="NUCLEOPORIN POM152"/>
    <property type="match status" value="1"/>
</dbReference>
<feature type="transmembrane region" description="Helical" evidence="2">
    <location>
        <begin position="24"/>
        <end position="44"/>
    </location>
</feature>
<feature type="domain" description="Nucleoporin POM152 immunoglobulin-like" evidence="3">
    <location>
        <begin position="896"/>
        <end position="968"/>
    </location>
</feature>
<feature type="compositionally biased region" description="Polar residues" evidence="1">
    <location>
        <begin position="230"/>
        <end position="239"/>
    </location>
</feature>
<gene>
    <name evidence="8" type="ORF">BDV98DRAFT_526743</name>
</gene>
<feature type="domain" description="Nucleoporin POM152 ninth Ig-like" evidence="7">
    <location>
        <begin position="1108"/>
        <end position="1180"/>
    </location>
</feature>
<feature type="domain" description="Nucleoporin POM152 Ig-like" evidence="5">
    <location>
        <begin position="775"/>
        <end position="860"/>
    </location>
</feature>
<evidence type="ECO:0000259" key="4">
    <source>
        <dbReference type="Pfam" id="PF24097"/>
    </source>
</evidence>
<dbReference type="OrthoDB" id="5529162at2759"/>
<keyword evidence="2" id="KW-1133">Transmembrane helix</keyword>
<dbReference type="InterPro" id="IPR056542">
    <property type="entry name" value="Ig-like_POM152_1st"/>
</dbReference>
<accession>A0A5C3QNZ7</accession>
<evidence type="ECO:0000259" key="5">
    <source>
        <dbReference type="Pfam" id="PF24312"/>
    </source>
</evidence>
<feature type="domain" description="Nucleoporin POM152 immunoglobulin-like" evidence="3">
    <location>
        <begin position="563"/>
        <end position="664"/>
    </location>
</feature>
<dbReference type="STRING" id="1884261.A0A5C3QNZ7"/>
<dbReference type="Proteomes" id="UP000305067">
    <property type="component" value="Unassembled WGS sequence"/>
</dbReference>
<dbReference type="GO" id="GO:0017056">
    <property type="term" value="F:structural constituent of nuclear pore"/>
    <property type="evidence" value="ECO:0007669"/>
    <property type="project" value="InterPro"/>
</dbReference>
<dbReference type="InterPro" id="IPR037701">
    <property type="entry name" value="Pom152"/>
</dbReference>
<proteinExistence type="predicted"/>
<reference evidence="8 9" key="1">
    <citation type="journal article" date="2019" name="Nat. Ecol. Evol.">
        <title>Megaphylogeny resolves global patterns of mushroom evolution.</title>
        <authorList>
            <person name="Varga T."/>
            <person name="Krizsan K."/>
            <person name="Foldi C."/>
            <person name="Dima B."/>
            <person name="Sanchez-Garcia M."/>
            <person name="Sanchez-Ramirez S."/>
            <person name="Szollosi G.J."/>
            <person name="Szarkandi J.G."/>
            <person name="Papp V."/>
            <person name="Albert L."/>
            <person name="Andreopoulos W."/>
            <person name="Angelini C."/>
            <person name="Antonin V."/>
            <person name="Barry K.W."/>
            <person name="Bougher N.L."/>
            <person name="Buchanan P."/>
            <person name="Buyck B."/>
            <person name="Bense V."/>
            <person name="Catcheside P."/>
            <person name="Chovatia M."/>
            <person name="Cooper J."/>
            <person name="Damon W."/>
            <person name="Desjardin D."/>
            <person name="Finy P."/>
            <person name="Geml J."/>
            <person name="Haridas S."/>
            <person name="Hughes K."/>
            <person name="Justo A."/>
            <person name="Karasinski D."/>
            <person name="Kautmanova I."/>
            <person name="Kiss B."/>
            <person name="Kocsube S."/>
            <person name="Kotiranta H."/>
            <person name="LaButti K.M."/>
            <person name="Lechner B.E."/>
            <person name="Liimatainen K."/>
            <person name="Lipzen A."/>
            <person name="Lukacs Z."/>
            <person name="Mihaltcheva S."/>
            <person name="Morgado L.N."/>
            <person name="Niskanen T."/>
            <person name="Noordeloos M.E."/>
            <person name="Ohm R.A."/>
            <person name="Ortiz-Santana B."/>
            <person name="Ovrebo C."/>
            <person name="Racz N."/>
            <person name="Riley R."/>
            <person name="Savchenko A."/>
            <person name="Shiryaev A."/>
            <person name="Soop K."/>
            <person name="Spirin V."/>
            <person name="Szebenyi C."/>
            <person name="Tomsovsky M."/>
            <person name="Tulloss R.E."/>
            <person name="Uehling J."/>
            <person name="Grigoriev I.V."/>
            <person name="Vagvolgyi C."/>
            <person name="Papp T."/>
            <person name="Martin F.M."/>
            <person name="Miettinen O."/>
            <person name="Hibbett D.S."/>
            <person name="Nagy L.G."/>
        </authorList>
    </citation>
    <scope>NUCLEOTIDE SEQUENCE [LARGE SCALE GENOMIC DNA]</scope>
    <source>
        <strain evidence="8 9">CBS 309.79</strain>
    </source>
</reference>
<keyword evidence="2" id="KW-0472">Membrane</keyword>
<dbReference type="Pfam" id="PF24527">
    <property type="entry name" value="Ig-like_Pom152_9"/>
    <property type="match status" value="1"/>
</dbReference>
<dbReference type="InterPro" id="IPR056540">
    <property type="entry name" value="TMD_POM152"/>
</dbReference>
<dbReference type="InterPro" id="IPR056544">
    <property type="entry name" value="Ig_POM152"/>
</dbReference>
<dbReference type="GO" id="GO:0006999">
    <property type="term" value="P:nuclear pore organization"/>
    <property type="evidence" value="ECO:0007669"/>
    <property type="project" value="TreeGrafter"/>
</dbReference>
<keyword evidence="2" id="KW-0812">Transmembrane</keyword>
<feature type="domain" description="Nucleoporin POM152 Ig-like" evidence="5">
    <location>
        <begin position="1191"/>
        <end position="1277"/>
    </location>
</feature>
<evidence type="ECO:0000256" key="1">
    <source>
        <dbReference type="SAM" id="MobiDB-lite"/>
    </source>
</evidence>
<dbReference type="GO" id="GO:0070762">
    <property type="term" value="C:nuclear pore transmembrane ring"/>
    <property type="evidence" value="ECO:0007669"/>
    <property type="project" value="TreeGrafter"/>
</dbReference>
<evidence type="ECO:0000259" key="6">
    <source>
        <dbReference type="Pfam" id="PF24519"/>
    </source>
</evidence>
<dbReference type="Pfam" id="PF24519">
    <property type="entry name" value="Ig-like_Pom152_1"/>
    <property type="match status" value="1"/>
</dbReference>
<evidence type="ECO:0000313" key="8">
    <source>
        <dbReference type="EMBL" id="TFL03552.1"/>
    </source>
</evidence>
<dbReference type="GO" id="GO:0006606">
    <property type="term" value="P:protein import into nucleus"/>
    <property type="evidence" value="ECO:0007669"/>
    <property type="project" value="TreeGrafter"/>
</dbReference>
<feature type="transmembrane region" description="Helical" evidence="2">
    <location>
        <begin position="56"/>
        <end position="73"/>
    </location>
</feature>
<dbReference type="EMBL" id="ML178820">
    <property type="protein sequence ID" value="TFL03552.1"/>
    <property type="molecule type" value="Genomic_DNA"/>
</dbReference>
<feature type="transmembrane region" description="Helical" evidence="2">
    <location>
        <begin position="85"/>
        <end position="108"/>
    </location>
</feature>
<evidence type="ECO:0000313" key="9">
    <source>
        <dbReference type="Proteomes" id="UP000305067"/>
    </source>
</evidence>
<protein>
    <recommendedName>
        <fullName evidence="10">Nucleoporin Pom152</fullName>
    </recommendedName>
</protein>
<evidence type="ECO:0008006" key="10">
    <source>
        <dbReference type="Google" id="ProtNLM"/>
    </source>
</evidence>
<dbReference type="InterPro" id="IPR056543">
    <property type="entry name" value="Ig-like_POM152_9th"/>
</dbReference>
<evidence type="ECO:0000259" key="3">
    <source>
        <dbReference type="Pfam" id="PF23664"/>
    </source>
</evidence>